<dbReference type="EMBL" id="CP019352">
    <property type="protein sequence ID" value="APY00490.1"/>
    <property type="molecule type" value="Genomic_DNA"/>
</dbReference>
<name>A0AAC9PX37_9FLAO</name>
<feature type="signal peptide" evidence="1">
    <location>
        <begin position="1"/>
        <end position="19"/>
    </location>
</feature>
<dbReference type="RefSeq" id="WP_076733396.1">
    <property type="nucleotide sequence ID" value="NZ_CP019352.1"/>
</dbReference>
<protein>
    <submittedName>
        <fullName evidence="2">Hemagglutinin protein</fullName>
    </submittedName>
</protein>
<proteinExistence type="predicted"/>
<evidence type="ECO:0000256" key="1">
    <source>
        <dbReference type="SAM" id="SignalP"/>
    </source>
</evidence>
<gene>
    <name evidence="2" type="ORF">BWR22_09220</name>
</gene>
<feature type="chain" id="PRO_5042005249" evidence="1">
    <location>
        <begin position="20"/>
        <end position="330"/>
    </location>
</feature>
<keyword evidence="3" id="KW-1185">Reference proteome</keyword>
<keyword evidence="1" id="KW-0732">Signal</keyword>
<reference evidence="2 3" key="1">
    <citation type="submission" date="2017-01" db="EMBL/GenBank/DDBJ databases">
        <title>Complete genome of Lacinutrix venerupis DOK2-8 isolated from seawater in Dokdo.</title>
        <authorList>
            <person name="Chi W.-J."/>
            <person name="Kim J.H."/>
        </authorList>
    </citation>
    <scope>NUCLEOTIDE SEQUENCE [LARGE SCALE GENOMIC DNA]</scope>
    <source>
        <strain evidence="2 3">DOK2-8</strain>
    </source>
</reference>
<dbReference type="AlphaFoldDB" id="A0AAC9PX37"/>
<accession>A0AAC9PX37</accession>
<evidence type="ECO:0000313" key="2">
    <source>
        <dbReference type="EMBL" id="APY00490.1"/>
    </source>
</evidence>
<dbReference type="Proteomes" id="UP000187506">
    <property type="component" value="Chromosome"/>
</dbReference>
<organism evidence="2 3">
    <name type="scientific">Lacinutrix venerupis</name>
    <dbReference type="NCBI Taxonomy" id="1486034"/>
    <lineage>
        <taxon>Bacteria</taxon>
        <taxon>Pseudomonadati</taxon>
        <taxon>Bacteroidota</taxon>
        <taxon>Flavobacteriia</taxon>
        <taxon>Flavobacteriales</taxon>
        <taxon>Flavobacteriaceae</taxon>
        <taxon>Lacinutrix</taxon>
    </lineage>
</organism>
<sequence length="330" mass="35110">MKAILFVLLILSCNVISTAQSIDKFSIDSGGANLTNGNVSIIYTIGEVNVAERTSATIKISEGFLSRFIKIKINPKVFLQGAAINTETNGLMNDDLRDLGLLPIASPFGDGKTVDVSVFNLGGTSSLGAFEDDIVDWVWLEFRDEMDVSNIIKGTSALLQRDGDVVALDGVSDITLGVVPKNYYIVLKHRNHLGVMSANPVAVTETGTAINFTSSTTATYGTNAQIALSNGDLALWAGDTNSNGEIRFSGPGNDANIIKDEILNDPLNGFNSATYTSVGYLLIDVDMSGGGRFSGSDNDSNIIKDNVLQHPENGFNSPTFTINTTIPEGN</sequence>
<dbReference type="KEGG" id="lvn:BWR22_09220"/>
<evidence type="ECO:0000313" key="3">
    <source>
        <dbReference type="Proteomes" id="UP000187506"/>
    </source>
</evidence>